<comment type="similarity">
    <text evidence="1">Belongs to the histone deacetylase family.</text>
</comment>
<dbReference type="CDD" id="cd11599">
    <property type="entry name" value="HDAC_classII_2"/>
    <property type="match status" value="1"/>
</dbReference>
<dbReference type="SUPFAM" id="SSF52768">
    <property type="entry name" value="Arginase/deacetylase"/>
    <property type="match status" value="1"/>
</dbReference>
<dbReference type="InterPro" id="IPR000286">
    <property type="entry name" value="HDACs"/>
</dbReference>
<reference evidence="3" key="1">
    <citation type="submission" date="2022-10" db="EMBL/GenBank/DDBJ databases">
        <title>Chitiniphilus purpureus sp. nov., a novel chitin-degrading bacterium isolated from crawfish pond sediment.</title>
        <authorList>
            <person name="Li K."/>
        </authorList>
    </citation>
    <scope>NUCLEOTIDE SEQUENCE</scope>
    <source>
        <strain evidence="3">CD1</strain>
    </source>
</reference>
<dbReference type="PANTHER" id="PTHR10625:SF10">
    <property type="entry name" value="HISTONE DEACETYLASE HDAC1"/>
    <property type="match status" value="1"/>
</dbReference>
<protein>
    <submittedName>
        <fullName evidence="3">Histone deacetylase family protein</fullName>
    </submittedName>
</protein>
<evidence type="ECO:0000313" key="4">
    <source>
        <dbReference type="Proteomes" id="UP001061302"/>
    </source>
</evidence>
<dbReference type="InterPro" id="IPR023801">
    <property type="entry name" value="His_deacetylse_dom"/>
</dbReference>
<evidence type="ECO:0000256" key="1">
    <source>
        <dbReference type="ARBA" id="ARBA00005947"/>
    </source>
</evidence>
<dbReference type="Proteomes" id="UP001061302">
    <property type="component" value="Chromosome"/>
</dbReference>
<dbReference type="InterPro" id="IPR023696">
    <property type="entry name" value="Ureohydrolase_dom_sf"/>
</dbReference>
<dbReference type="Gene3D" id="3.40.800.20">
    <property type="entry name" value="Histone deacetylase domain"/>
    <property type="match status" value="1"/>
</dbReference>
<gene>
    <name evidence="3" type="ORF">N8I74_13625</name>
</gene>
<keyword evidence="4" id="KW-1185">Reference proteome</keyword>
<dbReference type="PRINTS" id="PR01270">
    <property type="entry name" value="HDASUPER"/>
</dbReference>
<dbReference type="EMBL" id="CP106753">
    <property type="protein sequence ID" value="UXY14351.1"/>
    <property type="molecule type" value="Genomic_DNA"/>
</dbReference>
<dbReference type="PANTHER" id="PTHR10625">
    <property type="entry name" value="HISTONE DEACETYLASE HDAC1-RELATED"/>
    <property type="match status" value="1"/>
</dbReference>
<dbReference type="RefSeq" id="WP_263123650.1">
    <property type="nucleotide sequence ID" value="NZ_CP106753.1"/>
</dbReference>
<dbReference type="InterPro" id="IPR037138">
    <property type="entry name" value="His_deacetylse_dom_sf"/>
</dbReference>
<evidence type="ECO:0000313" key="3">
    <source>
        <dbReference type="EMBL" id="UXY14351.1"/>
    </source>
</evidence>
<organism evidence="3 4">
    <name type="scientific">Chitiniphilus purpureus</name>
    <dbReference type="NCBI Taxonomy" id="2981137"/>
    <lineage>
        <taxon>Bacteria</taxon>
        <taxon>Pseudomonadati</taxon>
        <taxon>Pseudomonadota</taxon>
        <taxon>Betaproteobacteria</taxon>
        <taxon>Neisseriales</taxon>
        <taxon>Chitinibacteraceae</taxon>
        <taxon>Chitiniphilus</taxon>
    </lineage>
</organism>
<accession>A0ABY6DLJ9</accession>
<evidence type="ECO:0000259" key="2">
    <source>
        <dbReference type="Pfam" id="PF00850"/>
    </source>
</evidence>
<sequence>MQSQAAGPTAYLTHSACSMHEMGKGHPECPQRLAAIQDRLIAAGLWDYLWHLEAPSATRAQLLRVHDAAYLERLSLMVPAQGYVHLDPDTAINPYSLRAAYHAAGAGVAAVDLVMSGRAQNAFCAVRPPGHHASRCKAMGFCVFNNVAVAVAHALAEHWLGRVAIVDFDVHHGNGTEDIFHGDERVLMVGIFQHPFYPYSGDPPLAGNMLNVPLARGSTGTALREAVNAHWLPALEAFRPELIVISAGFDAHLEDDMSSVGFVEADYAWITRQLRALALHHAGGRIVSMLEGGYDLSSLGRSVAVHLKELGGF</sequence>
<feature type="domain" description="Histone deacetylase" evidence="2">
    <location>
        <begin position="26"/>
        <end position="309"/>
    </location>
</feature>
<name>A0ABY6DLJ9_9NEIS</name>
<dbReference type="Pfam" id="PF00850">
    <property type="entry name" value="Hist_deacetyl"/>
    <property type="match status" value="1"/>
</dbReference>
<proteinExistence type="inferred from homology"/>